<gene>
    <name evidence="1" type="ORF">C7Y47_14775</name>
</gene>
<evidence type="ECO:0000313" key="1">
    <source>
        <dbReference type="EMBL" id="TQR31242.1"/>
    </source>
</evidence>
<dbReference type="RefSeq" id="WP_142509469.1">
    <property type="nucleotide sequence ID" value="NZ_SADV01000011.1"/>
</dbReference>
<proteinExistence type="predicted"/>
<comment type="caution">
    <text evidence="1">The sequence shown here is derived from an EMBL/GenBank/DDBJ whole genome shotgun (WGS) entry which is preliminary data.</text>
</comment>
<organism evidence="1 2">
    <name type="scientific">Lysinibacillus sphaericus</name>
    <name type="common">Bacillus sphaericus</name>
    <dbReference type="NCBI Taxonomy" id="1421"/>
    <lineage>
        <taxon>Bacteria</taxon>
        <taxon>Bacillati</taxon>
        <taxon>Bacillota</taxon>
        <taxon>Bacilli</taxon>
        <taxon>Bacillales</taxon>
        <taxon>Bacillaceae</taxon>
        <taxon>Lysinibacillus</taxon>
    </lineage>
</organism>
<reference evidence="1 2" key="1">
    <citation type="submission" date="2018-03" db="EMBL/GenBank/DDBJ databases">
        <title>Aerobic endospore-forming bacteria genome sequencing and assembly.</title>
        <authorList>
            <person name="Cavalcante D.A."/>
            <person name="Driks A."/>
            <person name="Putonti C."/>
            <person name="De-Souza M.T."/>
        </authorList>
    </citation>
    <scope>NUCLEOTIDE SEQUENCE [LARGE SCALE GENOMIC DNA]</scope>
    <source>
        <strain evidence="1 2">SDF0037</strain>
    </source>
</reference>
<dbReference type="InterPro" id="IPR032710">
    <property type="entry name" value="NTF2-like_dom_sf"/>
</dbReference>
<dbReference type="SUPFAM" id="SSF54427">
    <property type="entry name" value="NTF2-like"/>
    <property type="match status" value="1"/>
</dbReference>
<dbReference type="Gene3D" id="3.10.450.50">
    <property type="match status" value="1"/>
</dbReference>
<evidence type="ECO:0000313" key="2">
    <source>
        <dbReference type="Proteomes" id="UP000317944"/>
    </source>
</evidence>
<dbReference type="AlphaFoldDB" id="A0A544UFC7"/>
<protein>
    <submittedName>
        <fullName evidence="1">Uncharacterized protein</fullName>
    </submittedName>
</protein>
<dbReference type="OrthoDB" id="2454203at2"/>
<dbReference type="EMBL" id="SADV01000011">
    <property type="protein sequence ID" value="TQR31242.1"/>
    <property type="molecule type" value="Genomic_DNA"/>
</dbReference>
<name>A0A544UFC7_LYSSH</name>
<accession>A0A544UFC7</accession>
<sequence length="141" mass="16796">MSSTTTLIEDFQSFFNRFQKVWNGCNADEMNALISRDIAVRWVGPGTDISDWGYEETCNGWVEAYKHYEGHDPQWHFKELYITPASENEVIATFWVTFEMDGKFIEVVKLFVQRFRKEQNDEWKLIREYCEHLNSESFISN</sequence>
<dbReference type="Proteomes" id="UP000317944">
    <property type="component" value="Unassembled WGS sequence"/>
</dbReference>